<evidence type="ECO:0000256" key="1">
    <source>
        <dbReference type="ARBA" id="ARBA00004383"/>
    </source>
</evidence>
<evidence type="ECO:0000256" key="3">
    <source>
        <dbReference type="ARBA" id="ARBA00022448"/>
    </source>
</evidence>
<evidence type="ECO:0000256" key="11">
    <source>
        <dbReference type="SAM" id="SignalP"/>
    </source>
</evidence>
<comment type="subcellular location">
    <subcellularLocation>
        <location evidence="1">Cell inner membrane</location>
        <topology evidence="1">Single-pass membrane protein</topology>
        <orientation evidence="1">Periplasmic side</orientation>
    </subcellularLocation>
</comment>
<evidence type="ECO:0000256" key="4">
    <source>
        <dbReference type="ARBA" id="ARBA00022475"/>
    </source>
</evidence>
<dbReference type="EMBL" id="PNBX01000134">
    <property type="protein sequence ID" value="TMO62556.1"/>
    <property type="molecule type" value="Genomic_DNA"/>
</dbReference>
<evidence type="ECO:0000256" key="2">
    <source>
        <dbReference type="ARBA" id="ARBA00006555"/>
    </source>
</evidence>
<feature type="compositionally biased region" description="Polar residues" evidence="10">
    <location>
        <begin position="96"/>
        <end position="109"/>
    </location>
</feature>
<evidence type="ECO:0000256" key="8">
    <source>
        <dbReference type="ARBA" id="ARBA00022989"/>
    </source>
</evidence>
<keyword evidence="4" id="KW-1003">Cell membrane</keyword>
<comment type="similarity">
    <text evidence="2">Belongs to the TonB family.</text>
</comment>
<dbReference type="PROSITE" id="PS52015">
    <property type="entry name" value="TONB_CTD"/>
    <property type="match status" value="1"/>
</dbReference>
<evidence type="ECO:0000313" key="14">
    <source>
        <dbReference type="Proteomes" id="UP000307217"/>
    </source>
</evidence>
<evidence type="ECO:0000256" key="6">
    <source>
        <dbReference type="ARBA" id="ARBA00022692"/>
    </source>
</evidence>
<sequence>MKILTCTSISILAHSLFWLAMEPEIPHFNGGNVADVVALKVKIQQVAMKKKENTQVQNVPLAASNEALFDGKEQQLISVKKSKKAEVLTDKHVVQQTSDLPLPQKTQDPIPQKNDKPIEPDLVDSEQPHVAALASDTSEAVSSSAPLVTEQHSMSDELVHVSTPPLFKAPRPLLKYPLRAKRRGQQGVTVVSIELNKQGAIVAVDIVKSSGFIALDKAALNNVKQWQFYAVEQHGHAINAKFTVPVEFSLTS</sequence>
<evidence type="ECO:0000313" key="13">
    <source>
        <dbReference type="EMBL" id="TMO62556.1"/>
    </source>
</evidence>
<proteinExistence type="inferred from homology"/>
<reference evidence="13 14" key="1">
    <citation type="submission" date="2018-01" db="EMBL/GenBank/DDBJ databases">
        <authorList>
            <person name="Paulsen S."/>
            <person name="Gram L.K."/>
        </authorList>
    </citation>
    <scope>NUCLEOTIDE SEQUENCE [LARGE SCALE GENOMIC DNA]</scope>
    <source>
        <strain evidence="13 14">S3790</strain>
    </source>
</reference>
<comment type="caution">
    <text evidence="13">The sequence shown here is derived from an EMBL/GenBank/DDBJ whole genome shotgun (WGS) entry which is preliminary data.</text>
</comment>
<keyword evidence="11" id="KW-0732">Signal</keyword>
<reference evidence="14" key="2">
    <citation type="submission" date="2019-06" db="EMBL/GenBank/DDBJ databases">
        <title>Co-occurence of chitin degradation, pigmentation and bioactivity in marine Pseudoalteromonas.</title>
        <authorList>
            <person name="Sonnenschein E.C."/>
            <person name="Bech P.K."/>
        </authorList>
    </citation>
    <scope>NUCLEOTIDE SEQUENCE [LARGE SCALE GENOMIC DNA]</scope>
    <source>
        <strain evidence="14">S3790</strain>
    </source>
</reference>
<dbReference type="GO" id="GO:0005886">
    <property type="term" value="C:plasma membrane"/>
    <property type="evidence" value="ECO:0007669"/>
    <property type="project" value="UniProtKB-SubCell"/>
</dbReference>
<dbReference type="InterPro" id="IPR037682">
    <property type="entry name" value="TonB_C"/>
</dbReference>
<evidence type="ECO:0000259" key="12">
    <source>
        <dbReference type="PROSITE" id="PS52015"/>
    </source>
</evidence>
<organism evidence="13 14">
    <name type="scientific">Pseudoalteromonas aurantia</name>
    <dbReference type="NCBI Taxonomy" id="43654"/>
    <lineage>
        <taxon>Bacteria</taxon>
        <taxon>Pseudomonadati</taxon>
        <taxon>Pseudomonadota</taxon>
        <taxon>Gammaproteobacteria</taxon>
        <taxon>Alteromonadales</taxon>
        <taxon>Pseudoalteromonadaceae</taxon>
        <taxon>Pseudoalteromonas</taxon>
    </lineage>
</organism>
<dbReference type="InterPro" id="IPR006260">
    <property type="entry name" value="TonB/TolA_C"/>
</dbReference>
<feature type="region of interest" description="Disordered" evidence="10">
    <location>
        <begin position="96"/>
        <end position="122"/>
    </location>
</feature>
<dbReference type="Pfam" id="PF03544">
    <property type="entry name" value="TonB_C"/>
    <property type="match status" value="1"/>
</dbReference>
<keyword evidence="8" id="KW-1133">Transmembrane helix</keyword>
<dbReference type="RefSeq" id="WP_138593676.1">
    <property type="nucleotide sequence ID" value="NZ_PNBX01000134.1"/>
</dbReference>
<feature type="signal peptide" evidence="11">
    <location>
        <begin position="1"/>
        <end position="20"/>
    </location>
</feature>
<evidence type="ECO:0000256" key="9">
    <source>
        <dbReference type="ARBA" id="ARBA00023136"/>
    </source>
</evidence>
<dbReference type="SUPFAM" id="SSF74653">
    <property type="entry name" value="TolA/TonB C-terminal domain"/>
    <property type="match status" value="1"/>
</dbReference>
<keyword evidence="5" id="KW-0997">Cell inner membrane</keyword>
<dbReference type="PANTHER" id="PTHR33446">
    <property type="entry name" value="PROTEIN TONB-RELATED"/>
    <property type="match status" value="1"/>
</dbReference>
<evidence type="ECO:0000256" key="10">
    <source>
        <dbReference type="SAM" id="MobiDB-lite"/>
    </source>
</evidence>
<name>A0A5S3UYE1_9GAMM</name>
<evidence type="ECO:0000256" key="5">
    <source>
        <dbReference type="ARBA" id="ARBA00022519"/>
    </source>
</evidence>
<feature type="chain" id="PRO_5024294479" description="TonB C-terminal domain-containing protein" evidence="11">
    <location>
        <begin position="21"/>
        <end position="252"/>
    </location>
</feature>
<gene>
    <name evidence="13" type="ORF">CWC19_20100</name>
</gene>
<dbReference type="Gene3D" id="3.30.1150.10">
    <property type="match status" value="1"/>
</dbReference>
<dbReference type="GO" id="GO:0055085">
    <property type="term" value="P:transmembrane transport"/>
    <property type="evidence" value="ECO:0007669"/>
    <property type="project" value="InterPro"/>
</dbReference>
<dbReference type="InterPro" id="IPR051045">
    <property type="entry name" value="TonB-dependent_transducer"/>
</dbReference>
<keyword evidence="7" id="KW-0653">Protein transport</keyword>
<dbReference type="Proteomes" id="UP000307217">
    <property type="component" value="Unassembled WGS sequence"/>
</dbReference>
<dbReference type="NCBIfam" id="TIGR01352">
    <property type="entry name" value="tonB_Cterm"/>
    <property type="match status" value="1"/>
</dbReference>
<dbReference type="OrthoDB" id="9816142at2"/>
<dbReference type="AlphaFoldDB" id="A0A5S3UYE1"/>
<dbReference type="GO" id="GO:0015031">
    <property type="term" value="P:protein transport"/>
    <property type="evidence" value="ECO:0007669"/>
    <property type="project" value="UniProtKB-KW"/>
</dbReference>
<evidence type="ECO:0000256" key="7">
    <source>
        <dbReference type="ARBA" id="ARBA00022927"/>
    </source>
</evidence>
<keyword evidence="3" id="KW-0813">Transport</keyword>
<protein>
    <recommendedName>
        <fullName evidence="12">TonB C-terminal domain-containing protein</fullName>
    </recommendedName>
</protein>
<keyword evidence="6" id="KW-0812">Transmembrane</keyword>
<feature type="domain" description="TonB C-terminal" evidence="12">
    <location>
        <begin position="161"/>
        <end position="252"/>
    </location>
</feature>
<keyword evidence="9" id="KW-0472">Membrane</keyword>
<accession>A0A5S3UYE1</accession>